<reference evidence="3" key="2">
    <citation type="submission" date="2018-05" db="EMBL/GenBank/DDBJ databases">
        <title>OgluRS3 (Oryza glumaepatula Reference Sequence Version 3).</title>
        <authorList>
            <person name="Zhang J."/>
            <person name="Kudrna D."/>
            <person name="Lee S."/>
            <person name="Talag J."/>
            <person name="Welchert J."/>
            <person name="Wing R.A."/>
        </authorList>
    </citation>
    <scope>NUCLEOTIDE SEQUENCE [LARGE SCALE GENOMIC DNA]</scope>
</reference>
<organism evidence="3">
    <name type="scientific">Oryza glumipatula</name>
    <dbReference type="NCBI Taxonomy" id="40148"/>
    <lineage>
        <taxon>Eukaryota</taxon>
        <taxon>Viridiplantae</taxon>
        <taxon>Streptophyta</taxon>
        <taxon>Embryophyta</taxon>
        <taxon>Tracheophyta</taxon>
        <taxon>Spermatophyta</taxon>
        <taxon>Magnoliopsida</taxon>
        <taxon>Liliopsida</taxon>
        <taxon>Poales</taxon>
        <taxon>Poaceae</taxon>
        <taxon>BOP clade</taxon>
        <taxon>Oryzoideae</taxon>
        <taxon>Oryzeae</taxon>
        <taxon>Oryzinae</taxon>
        <taxon>Oryza</taxon>
    </lineage>
</organism>
<dbReference type="HOGENOM" id="CLU_2214177_0_0_1"/>
<evidence type="ECO:0000313" key="3">
    <source>
        <dbReference type="EnsemblPlants" id="OGLUM09G09730.1"/>
    </source>
</evidence>
<name>A0A0E0B2N4_9ORYZ</name>
<feature type="chain" id="PRO_5002354355" description="Bowman-Birk serine protease inhibitors family domain-containing protein" evidence="2">
    <location>
        <begin position="25"/>
        <end position="117"/>
    </location>
</feature>
<accession>A0A0E0B2N4</accession>
<sequence>MASATAVKIAAIFMVALTIGQLMAEASSSSSTSSSRGRRRRRRRELDEATLLADELATIVQGCRSICHRHPKSWRCRCCRERPGCHRVLDTCVCPAACFDRSLMASSSFRYDTDPLP</sequence>
<protein>
    <recommendedName>
        <fullName evidence="5">Bowman-Birk serine protease inhibitors family domain-containing protein</fullName>
    </recommendedName>
</protein>
<feature type="signal peptide" evidence="2">
    <location>
        <begin position="1"/>
        <end position="24"/>
    </location>
</feature>
<evidence type="ECO:0000313" key="4">
    <source>
        <dbReference type="Proteomes" id="UP000026961"/>
    </source>
</evidence>
<keyword evidence="2" id="KW-0732">Signal</keyword>
<reference evidence="3" key="1">
    <citation type="submission" date="2015-04" db="UniProtKB">
        <authorList>
            <consortium name="EnsemblPlants"/>
        </authorList>
    </citation>
    <scope>IDENTIFICATION</scope>
</reference>
<feature type="region of interest" description="Disordered" evidence="1">
    <location>
        <begin position="24"/>
        <end position="44"/>
    </location>
</feature>
<dbReference type="Proteomes" id="UP000026961">
    <property type="component" value="Chromosome 9"/>
</dbReference>
<dbReference type="EnsemblPlants" id="OGLUM09G09730.1">
    <property type="protein sequence ID" value="OGLUM09G09730.1"/>
    <property type="gene ID" value="OGLUM09G09730"/>
</dbReference>
<evidence type="ECO:0000256" key="1">
    <source>
        <dbReference type="SAM" id="MobiDB-lite"/>
    </source>
</evidence>
<dbReference type="AlphaFoldDB" id="A0A0E0B2N4"/>
<evidence type="ECO:0000256" key="2">
    <source>
        <dbReference type="SAM" id="SignalP"/>
    </source>
</evidence>
<evidence type="ECO:0008006" key="5">
    <source>
        <dbReference type="Google" id="ProtNLM"/>
    </source>
</evidence>
<proteinExistence type="predicted"/>
<keyword evidence="4" id="KW-1185">Reference proteome</keyword>
<dbReference type="Gramene" id="OGLUM09G09730.1">
    <property type="protein sequence ID" value="OGLUM09G09730.1"/>
    <property type="gene ID" value="OGLUM09G09730"/>
</dbReference>